<gene>
    <name evidence="4" type="ORF">LOD99_5918</name>
</gene>
<evidence type="ECO:0000256" key="2">
    <source>
        <dbReference type="SAM" id="MobiDB-lite"/>
    </source>
</evidence>
<evidence type="ECO:0000256" key="1">
    <source>
        <dbReference type="ARBA" id="ARBA00005271"/>
    </source>
</evidence>
<feature type="compositionally biased region" description="Low complexity" evidence="2">
    <location>
        <begin position="713"/>
        <end position="724"/>
    </location>
</feature>
<dbReference type="InterPro" id="IPR041387">
    <property type="entry name" value="FHOD1_GBD_N"/>
</dbReference>
<feature type="domain" description="FH2" evidence="3">
    <location>
        <begin position="1048"/>
        <end position="1451"/>
    </location>
</feature>
<dbReference type="GO" id="GO:0051015">
    <property type="term" value="F:actin filament binding"/>
    <property type="evidence" value="ECO:0007669"/>
    <property type="project" value="TreeGrafter"/>
</dbReference>
<feature type="compositionally biased region" description="Basic residues" evidence="2">
    <location>
        <begin position="1499"/>
        <end position="1511"/>
    </location>
</feature>
<feature type="compositionally biased region" description="Polar residues" evidence="2">
    <location>
        <begin position="450"/>
        <end position="462"/>
    </location>
</feature>
<dbReference type="PANTHER" id="PTHR45920">
    <property type="entry name" value="FORMIN HOMOLOGY 2 DOMAIN CONTAINING, ISOFORM I"/>
    <property type="match status" value="1"/>
</dbReference>
<evidence type="ECO:0000313" key="4">
    <source>
        <dbReference type="EMBL" id="KAI6650239.1"/>
    </source>
</evidence>
<dbReference type="InterPro" id="IPR011989">
    <property type="entry name" value="ARM-like"/>
</dbReference>
<feature type="region of interest" description="Disordered" evidence="2">
    <location>
        <begin position="1018"/>
        <end position="1052"/>
    </location>
</feature>
<feature type="compositionally biased region" description="Polar residues" evidence="2">
    <location>
        <begin position="610"/>
        <end position="627"/>
    </location>
</feature>
<feature type="compositionally biased region" description="Basic and acidic residues" evidence="2">
    <location>
        <begin position="687"/>
        <end position="711"/>
    </location>
</feature>
<dbReference type="Gene3D" id="1.25.10.10">
    <property type="entry name" value="Leucine-rich Repeat Variant"/>
    <property type="match status" value="1"/>
</dbReference>
<dbReference type="EMBL" id="JAKMXF010000312">
    <property type="protein sequence ID" value="KAI6650239.1"/>
    <property type="molecule type" value="Genomic_DNA"/>
</dbReference>
<dbReference type="Proteomes" id="UP001165289">
    <property type="component" value="Unassembled WGS sequence"/>
</dbReference>
<dbReference type="SMART" id="SM00498">
    <property type="entry name" value="FH2"/>
    <property type="match status" value="1"/>
</dbReference>
<sequence>MEIFVQYIDDTKLDHYYTQVSRRSDRKSYSLPDNQPLQDLLPGLINFSRAPHKITDACLELKSSDYHRYLDMEYTLKEHIQDFGVSITPQDTIVIKTKLSLLVSALKDKMDQCSYGGDTRTLRTILKHIPGIIDEDTDFAPELLKQKGLAFLRSLPERDNYSNFDRKKVTTIVLNVLFKIVSYVDGLMSVFRDRSTVSWLYSQVKGCSNGRNPEGRNITIAILYIFVDSDLDTDAVPSLGPHDLAVLFIKCAQEVHQREKSPLFSTFIDILSDKILSDPETVLAVIRLINKILETLKEADEMDLFDDLVLALLEQDLSKVIEKHKQGKTARNKIVQEYNNFSKLLCQEYEDTDTGDLDSILKQCMHRRPSYQPGSLHSGSEDNLSLISRDRVKRNSLTNNCLSPNFSDRRDLTFPRSMTPDIRLSSPTPSKSPGEISGRDTQNLKDSKRNPLSNGVGMTSTPKPAAELTNEISFDKKNFKKDYLYPKDSYTPGTYRSIHSPAGGDSGYHSGSSLSRSESTEKIISPHDRGRKEYYEGSPRTIAITESVTNDKDTPTRSYSRKSPYSLKNSDKSDFSFNTPHIPLTATKSHPYSRENLPSPAGPPRKLDSPYSSFTRPSPQQNSYSSHLTDRTSQKEYDTKIDTKPKIMNSQSGWRMKEANTANKQVNSLDSKWINKENKFENKFENKITKLDSKPKEPKSFQDRQTRKQRLDASQIISAVQSSQNKETHRTDTSQEETAPSKICDTQETSSPYSIYTVHRANLNKPKPNSLTSGYVQSVNQEAVREKKEITQVDTSKNLKQRFKELALSSETAVSIDEKETPTTAVKMPVLEISSFEKETPILNISKLQKQESEPKRSEVPVLRVFPPVPSQAERLGFVEFGCDLAPVCNTSDIYITPFSPDLKWSPDNYITTQPRAIQPNIQDKSGVTAKKVPEPSQDTTMVPSPVSSPTEENPFAKHLAERKRSSVSKQAPLMLPLPEINLAKHELSFGPFQFLDLDNRYDKDPYESEVKAKVRHIPGTIPTPPPDIPRVNRIPDPPPNIPEVQTGSEVENKGKRKMNFRWNLVGKEESEKKRNFWKFDKILEIPPEIINSFIFQPSNAREDRKSSKTNKPIERIEVLPMKRRTSLGVSLKRLQKFEMREDDNNFRNLRKILTGLDLEVINEQIIEVLEKDVLISSFDNELKNIIRAKQDALSLGQSVTLPEEEKFILALGEVERLKERINIATFCLRFYEKEEEIAKKLLILMGAAKEIRTSPTFKDVLNTLLMIGNAVEHKEAGGFDLEFLQRAEAYKDAYQKKDLINHAASCVIEKYPNSTNLFSDFHNVHDALRMELDFVQLKLQISQEQENWSVCTSNVPQLKLTNSKSLTQKLEQFGQKINKFYITLGRMENYYRDLYLYFGYDKYLADSQKLLDFLRVLHNFSLAYKTNHERIIQIREKMALEKRREKTRGKKLPIAENIQVKIVDRADQDGTKSESGPEDDGSGYSRGVMNAVLEHCKEKKKPRTGVKYRQAKQNGNRREKRNSIRRTLNEEDGLIELAKKELAESPTS</sequence>
<reference evidence="4 5" key="1">
    <citation type="journal article" date="2023" name="BMC Biol.">
        <title>The compact genome of the sponge Oopsacas minuta (Hexactinellida) is lacking key metazoan core genes.</title>
        <authorList>
            <person name="Santini S."/>
            <person name="Schenkelaars Q."/>
            <person name="Jourda C."/>
            <person name="Duchesne M."/>
            <person name="Belahbib H."/>
            <person name="Rocher C."/>
            <person name="Selva M."/>
            <person name="Riesgo A."/>
            <person name="Vervoort M."/>
            <person name="Leys S.P."/>
            <person name="Kodjabachian L."/>
            <person name="Le Bivic A."/>
            <person name="Borchiellini C."/>
            <person name="Claverie J.M."/>
            <person name="Renard E."/>
        </authorList>
    </citation>
    <scope>NUCLEOTIDE SEQUENCE [LARGE SCALE GENOMIC DNA]</scope>
    <source>
        <strain evidence="4">SPO-2</strain>
    </source>
</reference>
<evidence type="ECO:0000313" key="5">
    <source>
        <dbReference type="Proteomes" id="UP001165289"/>
    </source>
</evidence>
<feature type="compositionally biased region" description="Low complexity" evidence="2">
    <location>
        <begin position="507"/>
        <end position="517"/>
    </location>
</feature>
<name>A0AAV7JNZ6_9METZ</name>
<feature type="compositionally biased region" description="Polar residues" evidence="2">
    <location>
        <begin position="937"/>
        <end position="952"/>
    </location>
</feature>
<dbReference type="InterPro" id="IPR015425">
    <property type="entry name" value="FH2_Formin"/>
</dbReference>
<protein>
    <submittedName>
        <fullName evidence="4">FH1/FH2 domain-containing protein 3</fullName>
    </submittedName>
</protein>
<dbReference type="InterPro" id="IPR042201">
    <property type="entry name" value="FH2_Formin_sf"/>
</dbReference>
<dbReference type="GO" id="GO:0030866">
    <property type="term" value="P:cortical actin cytoskeleton organization"/>
    <property type="evidence" value="ECO:0007669"/>
    <property type="project" value="TreeGrafter"/>
</dbReference>
<dbReference type="GO" id="GO:0005856">
    <property type="term" value="C:cytoskeleton"/>
    <property type="evidence" value="ECO:0007669"/>
    <property type="project" value="TreeGrafter"/>
</dbReference>
<proteinExistence type="inferred from homology"/>
<dbReference type="Pfam" id="PF02181">
    <property type="entry name" value="FH2"/>
    <property type="match status" value="1"/>
</dbReference>
<organism evidence="4 5">
    <name type="scientific">Oopsacas minuta</name>
    <dbReference type="NCBI Taxonomy" id="111878"/>
    <lineage>
        <taxon>Eukaryota</taxon>
        <taxon>Metazoa</taxon>
        <taxon>Porifera</taxon>
        <taxon>Hexactinellida</taxon>
        <taxon>Hexasterophora</taxon>
        <taxon>Lyssacinosida</taxon>
        <taxon>Leucopsacidae</taxon>
        <taxon>Oopsacas</taxon>
    </lineage>
</organism>
<accession>A0AAV7JNZ6</accession>
<evidence type="ECO:0000259" key="3">
    <source>
        <dbReference type="PROSITE" id="PS51444"/>
    </source>
</evidence>
<feature type="compositionally biased region" description="Basic and acidic residues" evidence="2">
    <location>
        <begin position="628"/>
        <end position="645"/>
    </location>
</feature>
<feature type="region of interest" description="Disordered" evidence="2">
    <location>
        <begin position="495"/>
        <end position="651"/>
    </location>
</feature>
<dbReference type="PANTHER" id="PTHR45920:SF7">
    <property type="entry name" value="FORMIN-G"/>
    <property type="match status" value="1"/>
</dbReference>
<feature type="compositionally biased region" description="Basic and acidic residues" evidence="2">
    <location>
        <begin position="518"/>
        <end position="535"/>
    </location>
</feature>
<dbReference type="Pfam" id="PF18382">
    <property type="entry name" value="Formin_GBD_N"/>
    <property type="match status" value="1"/>
</dbReference>
<feature type="region of interest" description="Disordered" evidence="2">
    <location>
        <begin position="925"/>
        <end position="953"/>
    </location>
</feature>
<keyword evidence="5" id="KW-1185">Reference proteome</keyword>
<dbReference type="InterPro" id="IPR056771">
    <property type="entry name" value="FH3_FHOD1-3-like"/>
</dbReference>
<feature type="compositionally biased region" description="Polar residues" evidence="2">
    <location>
        <begin position="556"/>
        <end position="568"/>
    </location>
</feature>
<comment type="caution">
    <text evidence="4">The sequence shown here is derived from an EMBL/GenBank/DDBJ whole genome shotgun (WGS) entry which is preliminary data.</text>
</comment>
<comment type="similarity">
    <text evidence="1">Belongs to the formin homology family. Cappuccino subfamily.</text>
</comment>
<feature type="region of interest" description="Disordered" evidence="2">
    <location>
        <begin position="687"/>
        <end position="747"/>
    </location>
</feature>
<dbReference type="GO" id="GO:0005737">
    <property type="term" value="C:cytoplasm"/>
    <property type="evidence" value="ECO:0007669"/>
    <property type="project" value="TreeGrafter"/>
</dbReference>
<dbReference type="SUPFAM" id="SSF101447">
    <property type="entry name" value="Formin homology 2 domain (FH2 domain)"/>
    <property type="match status" value="1"/>
</dbReference>
<feature type="region of interest" description="Disordered" evidence="2">
    <location>
        <begin position="1466"/>
        <end position="1528"/>
    </location>
</feature>
<dbReference type="Gene3D" id="1.20.58.2220">
    <property type="entry name" value="Formin, FH2 domain"/>
    <property type="match status" value="1"/>
</dbReference>
<dbReference type="Pfam" id="PF24959">
    <property type="entry name" value="FH3_FHOD1-3"/>
    <property type="match status" value="1"/>
</dbReference>
<dbReference type="PROSITE" id="PS51444">
    <property type="entry name" value="FH2"/>
    <property type="match status" value="1"/>
</dbReference>
<feature type="region of interest" description="Disordered" evidence="2">
    <location>
        <begin position="398"/>
        <end position="469"/>
    </location>
</feature>